<evidence type="ECO:0000313" key="8">
    <source>
        <dbReference type="EMBL" id="WYK18706.1"/>
    </source>
</evidence>
<keyword evidence="5" id="KW-0804">Transcription</keyword>
<dbReference type="InterPro" id="IPR009057">
    <property type="entry name" value="Homeodomain-like_sf"/>
</dbReference>
<keyword evidence="2" id="KW-0678">Repressor</keyword>
<evidence type="ECO:0000256" key="3">
    <source>
        <dbReference type="ARBA" id="ARBA00023015"/>
    </source>
</evidence>
<organism evidence="8 9">
    <name type="scientific">Roseovarius rhodophyticola</name>
    <dbReference type="NCBI Taxonomy" id="3080827"/>
    <lineage>
        <taxon>Bacteria</taxon>
        <taxon>Pseudomonadati</taxon>
        <taxon>Pseudomonadota</taxon>
        <taxon>Alphaproteobacteria</taxon>
        <taxon>Rhodobacterales</taxon>
        <taxon>Roseobacteraceae</taxon>
        <taxon>Roseovarius</taxon>
    </lineage>
</organism>
<proteinExistence type="predicted"/>
<dbReference type="SUPFAM" id="SSF48498">
    <property type="entry name" value="Tetracyclin repressor-like, C-terminal domain"/>
    <property type="match status" value="1"/>
</dbReference>
<dbReference type="RefSeq" id="WP_317055389.1">
    <property type="nucleotide sequence ID" value="NZ_CP146606.1"/>
</dbReference>
<accession>A0ABZ2TG89</accession>
<dbReference type="Pfam" id="PF02909">
    <property type="entry name" value="TetR_C_1"/>
    <property type="match status" value="1"/>
</dbReference>
<keyword evidence="9" id="KW-1185">Reference proteome</keyword>
<dbReference type="Proteomes" id="UP001281305">
    <property type="component" value="Chromosome"/>
</dbReference>
<dbReference type="Gene3D" id="1.10.357.10">
    <property type="entry name" value="Tetracycline Repressor, domain 2"/>
    <property type="match status" value="1"/>
</dbReference>
<dbReference type="InterPro" id="IPR003012">
    <property type="entry name" value="Tet_transcr_reg_TetR"/>
</dbReference>
<dbReference type="PROSITE" id="PS50977">
    <property type="entry name" value="HTH_TETR_2"/>
    <property type="match status" value="1"/>
</dbReference>
<dbReference type="PRINTS" id="PR00400">
    <property type="entry name" value="TETREPRESSOR"/>
</dbReference>
<sequence>MNKREKLSGPSIAAAAMQMIDKHGEKGFSMRKLAAELGVDPMAIYHHHANKDALIHAVMQALMEECDIPQATGNWQQDLRNLCSSLRALANRHPGAFRIYETYEKWVPAEHNLHEAFYRTLSEAGFGRKATVQSANLLLMYTEAFAVDEISGWLEPEDRNALIKSLEGGDYDMVNSLVDEITAPDTDADFIFGLNVLLNGLQAQLD</sequence>
<evidence type="ECO:0000313" key="9">
    <source>
        <dbReference type="Proteomes" id="UP001281305"/>
    </source>
</evidence>
<dbReference type="SUPFAM" id="SSF46689">
    <property type="entry name" value="Homeodomain-like"/>
    <property type="match status" value="1"/>
</dbReference>
<dbReference type="PANTHER" id="PTHR30055">
    <property type="entry name" value="HTH-TYPE TRANSCRIPTIONAL REGULATOR RUTR"/>
    <property type="match status" value="1"/>
</dbReference>
<dbReference type="InterPro" id="IPR050109">
    <property type="entry name" value="HTH-type_TetR-like_transc_reg"/>
</dbReference>
<comment type="function">
    <text evidence="1">TetR is the repressor of the tetracycline resistance element; its N-terminal region forms a helix-turn-helix structure and binds DNA. Binding of tetracycline to TetR reduces the repressor affinity for the tetracycline resistance gene (tetA) promoter operator sites.</text>
</comment>
<evidence type="ECO:0000256" key="2">
    <source>
        <dbReference type="ARBA" id="ARBA00022491"/>
    </source>
</evidence>
<protein>
    <submittedName>
        <fullName evidence="8">TetR/AcrR family transcriptional regulator C-terminal domain-containing protein</fullName>
    </submittedName>
</protein>
<evidence type="ECO:0000256" key="5">
    <source>
        <dbReference type="ARBA" id="ARBA00023163"/>
    </source>
</evidence>
<keyword evidence="3" id="KW-0805">Transcription regulation</keyword>
<evidence type="ECO:0000256" key="1">
    <source>
        <dbReference type="ARBA" id="ARBA00002856"/>
    </source>
</evidence>
<reference evidence="8 9" key="1">
    <citation type="submission" date="2024-02" db="EMBL/GenBank/DDBJ databases">
        <title>Roseovarius strain W115 nov., isolated from a marine algae.</title>
        <authorList>
            <person name="Lee M.W."/>
            <person name="Lee J.K."/>
            <person name="Kim J.M."/>
            <person name="Choi D.G."/>
            <person name="Baek J.H."/>
            <person name="Bayburt H."/>
            <person name="Jung J.J."/>
            <person name="Han D.M."/>
            <person name="Jeon C.O."/>
        </authorList>
    </citation>
    <scope>NUCLEOTIDE SEQUENCE [LARGE SCALE GENOMIC DNA]</scope>
    <source>
        <strain evidence="8 9">W115</strain>
    </source>
</reference>
<dbReference type="PANTHER" id="PTHR30055:SF151">
    <property type="entry name" value="TRANSCRIPTIONAL REGULATORY PROTEIN"/>
    <property type="match status" value="1"/>
</dbReference>
<dbReference type="Gene3D" id="1.10.10.60">
    <property type="entry name" value="Homeodomain-like"/>
    <property type="match status" value="1"/>
</dbReference>
<feature type="domain" description="HTH tetR-type" evidence="7">
    <location>
        <begin position="6"/>
        <end position="66"/>
    </location>
</feature>
<dbReference type="InterPro" id="IPR001647">
    <property type="entry name" value="HTH_TetR"/>
</dbReference>
<dbReference type="EMBL" id="CP146606">
    <property type="protein sequence ID" value="WYK18706.1"/>
    <property type="molecule type" value="Genomic_DNA"/>
</dbReference>
<feature type="DNA-binding region" description="H-T-H motif" evidence="6">
    <location>
        <begin position="29"/>
        <end position="48"/>
    </location>
</feature>
<evidence type="ECO:0000256" key="6">
    <source>
        <dbReference type="PROSITE-ProRule" id="PRU00335"/>
    </source>
</evidence>
<dbReference type="InterPro" id="IPR036271">
    <property type="entry name" value="Tet_transcr_reg_TetR-rel_C_sf"/>
</dbReference>
<dbReference type="PRINTS" id="PR00455">
    <property type="entry name" value="HTHTETR"/>
</dbReference>
<keyword evidence="4 6" id="KW-0238">DNA-binding</keyword>
<name>A0ABZ2TG89_9RHOB</name>
<gene>
    <name evidence="8" type="ORF">RZS32_002125</name>
</gene>
<dbReference type="Pfam" id="PF00440">
    <property type="entry name" value="TetR_N"/>
    <property type="match status" value="1"/>
</dbReference>
<evidence type="ECO:0000259" key="7">
    <source>
        <dbReference type="PROSITE" id="PS50977"/>
    </source>
</evidence>
<evidence type="ECO:0000256" key="4">
    <source>
        <dbReference type="ARBA" id="ARBA00023125"/>
    </source>
</evidence>
<dbReference type="InterPro" id="IPR004111">
    <property type="entry name" value="Repressor_TetR_C"/>
</dbReference>